<name>A0AAV3AUC4_PYXAD</name>
<dbReference type="EMBL" id="DYDO01000003">
    <property type="protein sequence ID" value="DBA29088.1"/>
    <property type="molecule type" value="Genomic_DNA"/>
</dbReference>
<reference evidence="2" key="1">
    <citation type="thesis" date="2020" institute="ProQuest LLC" country="789 East Eisenhower Parkway, Ann Arbor, MI, USA">
        <title>Comparative Genomics and Chromosome Evolution.</title>
        <authorList>
            <person name="Mudd A.B."/>
        </authorList>
    </citation>
    <scope>NUCLEOTIDE SEQUENCE</scope>
    <source>
        <strain evidence="2">1538</strain>
        <tissue evidence="2">Blood</tissue>
    </source>
</reference>
<protein>
    <submittedName>
        <fullName evidence="2">Uncharacterized protein</fullName>
    </submittedName>
</protein>
<evidence type="ECO:0000256" key="1">
    <source>
        <dbReference type="SAM" id="Phobius"/>
    </source>
</evidence>
<dbReference type="AlphaFoldDB" id="A0AAV3AUC4"/>
<comment type="caution">
    <text evidence="2">The sequence shown here is derived from an EMBL/GenBank/DDBJ whole genome shotgun (WGS) entry which is preliminary data.</text>
</comment>
<dbReference type="Proteomes" id="UP001181693">
    <property type="component" value="Unassembled WGS sequence"/>
</dbReference>
<sequence>MFVKVLLALFVGTKLKTLFLGILLRGWKVVFNTHLKNHLISKTCLCLGDLTSSPCTFHPFFVFVFKALPQFVLVMVAFVCAAVLDGKIGKILVPLPFLLYFFKTVC</sequence>
<accession>A0AAV3AUC4</accession>
<organism evidence="2 3">
    <name type="scientific">Pyxicephalus adspersus</name>
    <name type="common">African bullfrog</name>
    <dbReference type="NCBI Taxonomy" id="30357"/>
    <lineage>
        <taxon>Eukaryota</taxon>
        <taxon>Metazoa</taxon>
        <taxon>Chordata</taxon>
        <taxon>Craniata</taxon>
        <taxon>Vertebrata</taxon>
        <taxon>Euteleostomi</taxon>
        <taxon>Amphibia</taxon>
        <taxon>Batrachia</taxon>
        <taxon>Anura</taxon>
        <taxon>Neobatrachia</taxon>
        <taxon>Ranoidea</taxon>
        <taxon>Pyxicephalidae</taxon>
        <taxon>Pyxicephalinae</taxon>
        <taxon>Pyxicephalus</taxon>
    </lineage>
</organism>
<keyword evidence="3" id="KW-1185">Reference proteome</keyword>
<gene>
    <name evidence="2" type="ORF">GDO54_009349</name>
</gene>
<evidence type="ECO:0000313" key="2">
    <source>
        <dbReference type="EMBL" id="DBA29088.1"/>
    </source>
</evidence>
<keyword evidence="1" id="KW-1133">Transmembrane helix</keyword>
<feature type="transmembrane region" description="Helical" evidence="1">
    <location>
        <begin position="60"/>
        <end position="84"/>
    </location>
</feature>
<evidence type="ECO:0000313" key="3">
    <source>
        <dbReference type="Proteomes" id="UP001181693"/>
    </source>
</evidence>
<feature type="transmembrane region" description="Helical" evidence="1">
    <location>
        <begin position="7"/>
        <end position="27"/>
    </location>
</feature>
<keyword evidence="1" id="KW-0812">Transmembrane</keyword>
<keyword evidence="1" id="KW-0472">Membrane</keyword>
<proteinExistence type="predicted"/>